<dbReference type="AlphaFoldDB" id="A0A843WLE2"/>
<comment type="caution">
    <text evidence="1">The sequence shown here is derived from an EMBL/GenBank/DDBJ whole genome shotgun (WGS) entry which is preliminary data.</text>
</comment>
<protein>
    <submittedName>
        <fullName evidence="1">Uncharacterized protein</fullName>
    </submittedName>
</protein>
<sequence length="144" mass="16521">MHDKVWLFNSRLRGNLKSRWDGPYTVVKACDNGAIIILDQKIGYSFTVIGQRLIRTDKRRKVNQRRLFSTLRTLILLPPFLPNDLGAKPALASSMAKGVALRTYHRLPFIQDVQQFNGAVGIHDRNLRRKSCRDVHQHTNSSEV</sequence>
<evidence type="ECO:0000313" key="1">
    <source>
        <dbReference type="EMBL" id="MQM03560.1"/>
    </source>
</evidence>
<reference evidence="1" key="1">
    <citation type="submission" date="2017-07" db="EMBL/GenBank/DDBJ databases">
        <title>Taro Niue Genome Assembly and Annotation.</title>
        <authorList>
            <person name="Atibalentja N."/>
            <person name="Keating K."/>
            <person name="Fields C.J."/>
        </authorList>
    </citation>
    <scope>NUCLEOTIDE SEQUENCE</scope>
    <source>
        <strain evidence="1">Niue_2</strain>
        <tissue evidence="1">Leaf</tissue>
    </source>
</reference>
<dbReference type="OrthoDB" id="670199at2759"/>
<organism evidence="1 2">
    <name type="scientific">Colocasia esculenta</name>
    <name type="common">Wild taro</name>
    <name type="synonym">Arum esculentum</name>
    <dbReference type="NCBI Taxonomy" id="4460"/>
    <lineage>
        <taxon>Eukaryota</taxon>
        <taxon>Viridiplantae</taxon>
        <taxon>Streptophyta</taxon>
        <taxon>Embryophyta</taxon>
        <taxon>Tracheophyta</taxon>
        <taxon>Spermatophyta</taxon>
        <taxon>Magnoliopsida</taxon>
        <taxon>Liliopsida</taxon>
        <taxon>Araceae</taxon>
        <taxon>Aroideae</taxon>
        <taxon>Colocasieae</taxon>
        <taxon>Colocasia</taxon>
    </lineage>
</organism>
<accession>A0A843WLE2</accession>
<dbReference type="Proteomes" id="UP000652761">
    <property type="component" value="Unassembled WGS sequence"/>
</dbReference>
<gene>
    <name evidence="1" type="ORF">Taro_036345</name>
</gene>
<evidence type="ECO:0000313" key="2">
    <source>
        <dbReference type="Proteomes" id="UP000652761"/>
    </source>
</evidence>
<proteinExistence type="predicted"/>
<dbReference type="EMBL" id="NMUH01003055">
    <property type="protein sequence ID" value="MQM03560.1"/>
    <property type="molecule type" value="Genomic_DNA"/>
</dbReference>
<keyword evidence="2" id="KW-1185">Reference proteome</keyword>
<name>A0A843WLE2_COLES</name>